<evidence type="ECO:0000313" key="10">
    <source>
        <dbReference type="EMBL" id="DAZ97447.1"/>
    </source>
</evidence>
<dbReference type="PANTHER" id="PTHR12308:SF73">
    <property type="entry name" value="ANOCTAMIN"/>
    <property type="match status" value="1"/>
</dbReference>
<dbReference type="InterPro" id="IPR007632">
    <property type="entry name" value="Anoctamin"/>
</dbReference>
<feature type="transmembrane region" description="Helical" evidence="8">
    <location>
        <begin position="969"/>
        <end position="992"/>
    </location>
</feature>
<proteinExistence type="predicted"/>
<dbReference type="Pfam" id="PF00023">
    <property type="entry name" value="Ank"/>
    <property type="match status" value="1"/>
</dbReference>
<evidence type="ECO:0000256" key="4">
    <source>
        <dbReference type="ARBA" id="ARBA00023136"/>
    </source>
</evidence>
<name>A0AAV2YR13_9STRA</name>
<dbReference type="GO" id="GO:0016020">
    <property type="term" value="C:membrane"/>
    <property type="evidence" value="ECO:0007669"/>
    <property type="project" value="UniProtKB-SubCell"/>
</dbReference>
<feature type="compositionally biased region" description="Acidic residues" evidence="7">
    <location>
        <begin position="1389"/>
        <end position="1401"/>
    </location>
</feature>
<feature type="repeat" description="ANK" evidence="5">
    <location>
        <begin position="419"/>
        <end position="451"/>
    </location>
</feature>
<feature type="transmembrane region" description="Helical" evidence="8">
    <location>
        <begin position="1154"/>
        <end position="1175"/>
    </location>
</feature>
<dbReference type="Gene3D" id="1.25.40.20">
    <property type="entry name" value="Ankyrin repeat-containing domain"/>
    <property type="match status" value="3"/>
</dbReference>
<feature type="transmembrane region" description="Helical" evidence="8">
    <location>
        <begin position="1004"/>
        <end position="1022"/>
    </location>
</feature>
<feature type="transmembrane region" description="Helical" evidence="8">
    <location>
        <begin position="780"/>
        <end position="802"/>
    </location>
</feature>
<feature type="transmembrane region" description="Helical" evidence="8">
    <location>
        <begin position="814"/>
        <end position="831"/>
    </location>
</feature>
<dbReference type="PANTHER" id="PTHR12308">
    <property type="entry name" value="ANOCTAMIN"/>
    <property type="match status" value="1"/>
</dbReference>
<dbReference type="Pfam" id="PF04547">
    <property type="entry name" value="Anoctamin"/>
    <property type="match status" value="1"/>
</dbReference>
<keyword evidence="5" id="KW-0040">ANK repeat</keyword>
<feature type="region of interest" description="Disordered" evidence="7">
    <location>
        <begin position="1234"/>
        <end position="1263"/>
    </location>
</feature>
<keyword evidence="4 8" id="KW-0472">Membrane</keyword>
<dbReference type="SUPFAM" id="SSF48403">
    <property type="entry name" value="Ankyrin repeat"/>
    <property type="match status" value="1"/>
</dbReference>
<accession>A0AAV2YR13</accession>
<reference evidence="10" key="1">
    <citation type="submission" date="2022-11" db="EMBL/GenBank/DDBJ databases">
        <authorList>
            <person name="Morgan W.R."/>
            <person name="Tartar A."/>
        </authorList>
    </citation>
    <scope>NUCLEOTIDE SEQUENCE</scope>
    <source>
        <strain evidence="10">ARSEF 373</strain>
    </source>
</reference>
<evidence type="ECO:0000256" key="8">
    <source>
        <dbReference type="SAM" id="Phobius"/>
    </source>
</evidence>
<feature type="transmembrane region" description="Helical" evidence="8">
    <location>
        <begin position="886"/>
        <end position="908"/>
    </location>
</feature>
<dbReference type="InterPro" id="IPR002110">
    <property type="entry name" value="Ankyrin_rpt"/>
</dbReference>
<evidence type="ECO:0000256" key="1">
    <source>
        <dbReference type="ARBA" id="ARBA00004141"/>
    </source>
</evidence>
<dbReference type="EMBL" id="DAKRPA010000135">
    <property type="protein sequence ID" value="DAZ97447.1"/>
    <property type="molecule type" value="Genomic_DNA"/>
</dbReference>
<feature type="coiled-coil region" evidence="6">
    <location>
        <begin position="1323"/>
        <end position="1350"/>
    </location>
</feature>
<evidence type="ECO:0000256" key="2">
    <source>
        <dbReference type="ARBA" id="ARBA00022692"/>
    </source>
</evidence>
<dbReference type="SMART" id="SM00248">
    <property type="entry name" value="ANK"/>
    <property type="match status" value="5"/>
</dbReference>
<keyword evidence="6" id="KW-0175">Coiled coil</keyword>
<feature type="compositionally biased region" description="Basic and acidic residues" evidence="7">
    <location>
        <begin position="1236"/>
        <end position="1246"/>
    </location>
</feature>
<evidence type="ECO:0000256" key="7">
    <source>
        <dbReference type="SAM" id="MobiDB-lite"/>
    </source>
</evidence>
<comment type="subcellular location">
    <subcellularLocation>
        <location evidence="1">Membrane</location>
        <topology evidence="1">Multi-pass membrane protein</topology>
    </subcellularLocation>
</comment>
<evidence type="ECO:0000256" key="3">
    <source>
        <dbReference type="ARBA" id="ARBA00022989"/>
    </source>
</evidence>
<protein>
    <recommendedName>
        <fullName evidence="9">Anoctamin transmembrane domain-containing protein</fullName>
    </recommendedName>
</protein>
<dbReference type="PROSITE" id="PS50088">
    <property type="entry name" value="ANK_REPEAT"/>
    <property type="match status" value="2"/>
</dbReference>
<feature type="domain" description="Anoctamin transmembrane" evidence="9">
    <location>
        <begin position="773"/>
        <end position="1239"/>
    </location>
</feature>
<dbReference type="InterPro" id="IPR036770">
    <property type="entry name" value="Ankyrin_rpt-contain_sf"/>
</dbReference>
<organism evidence="10 11">
    <name type="scientific">Lagenidium giganteum</name>
    <dbReference type="NCBI Taxonomy" id="4803"/>
    <lineage>
        <taxon>Eukaryota</taxon>
        <taxon>Sar</taxon>
        <taxon>Stramenopiles</taxon>
        <taxon>Oomycota</taxon>
        <taxon>Peronosporomycetes</taxon>
        <taxon>Pythiales</taxon>
        <taxon>Pythiaceae</taxon>
    </lineage>
</organism>
<feature type="repeat" description="ANK" evidence="5">
    <location>
        <begin position="78"/>
        <end position="110"/>
    </location>
</feature>
<sequence>MDLYEACENGNEERVVELLVHGEHRIGRARGSRLINAIDAGESFSSRRHESTTLAANVAAKAGLVQTPLEMLRARGTAGRTPLHAAALGGQAGVVRLLLGEPCDVYFTSRSKDEVMELLEPLSQAGSTCHSTSIRMATKDDIAALVPMATIQFGPGRIVPVRDLLDGRRHVDVFGNTPLQCISCFGCGSTESHIADGLDITKQLLLHGDQPNLPKYATHWTPLHWSAYNGNHEQTALLLHPAASLPEAQRSAIGKTQISIPLLVNGDNLFAVDVAGRRGLTLVDEMAELRRKPKITRNLYERWRLRLNHVQVLQLFTREFLANAQQLSRYVAEMNSRVPTLLRGRRDDSTRKRAFTTADAVRYGQHLLYWMGCFGLVNEVRDLLAMELTVVDAQSHHSGATAQVVRLQPLYVCSCEEAKRQSVLHAVAVHGQEEIVRLLLERMLDEQHKDGVPLSHVKEVDNKPEEVPQHRRRSTIVPATEPLVNAKADNGGEHHEQQLQQHKPGPGLDILALLTSGWKNHRNETPLFLAALHLRQGVVRVIHALLTAESIAWELKHCNVEGSYIHHVAHDEARHLLGVSAPHVRHVCAEYVLLFDGQHRQFKETLIETLCEESAITPSLVVTRGGQRILPGRACGLFSAKQIDYLIVGATEDVLVRHAQALQLKVKHRGSKVRSTYTASAASTFEPFRSLQRQQVVLDVIQKNCNLHRHLRKRNVLAIFPLHDSSGCRNIVRHWVRGSRRRAIYQPFHRSSLRQFLTEKRTHQYEMLWPLLTYFGEKHAFYYAFTSFYTVWLSIIAVPGAALQVVLSITAVRVVAPVYAVFVALWATLLVERWKRKRSEIQSNFGVFKRNRNEEAPEFYGDFQVAAVEKPIIDIKFPRGKQLARIYAGVPVLLTMASLVVIIFVAVKTRTSTLALVGQWCPWMPAPLQPYVVPVLNAVSMLVLDNLYTRVALALTRWENHRTVWQYESMLAAKLFWFKFLNAFISLFWVAFIEQDADALRNQLIIIMGVRQLWYAFVRNIVPMLLVQARWKAAGFHVRATTGRSWCSWLSREWYDMELKTTDSGNKPAEPSLSSAPPPLVLVQELMQPPDFLMGKQMEVILQFGYITMFVSVLPVAPLLALLSNVLNTRLDVLTCTQVKKRPPFESETEVSTFMSILKFMSFAAVAVNCAVMFFTTPDGFGDVLSWAMTATGWGVAAELYVTRLWLLLVIEHVVLGLKALLSLTIEDSASWVQNDDDRKEEEAKNTEPATPRPPGSLEGSNQISSWTAESLSTTASLPAMVSATDDFQTVIDQLLADVGAKTPRGEQVLAVTNIQRALADKYAQALRERDAAIARERQLQDRLEECTEQLAQRDLQEPRAPARAVAVVEDEPFGDMDFGDECLPPTLDENEGDEQDNGEEGEARTSDGDDDGQQPKDDADIAATTQVANQLTKQIMPEAHPTHCCCVCSTLTGVLVLAAKRCLSCRRFLCAVCDDVVHLDDLGVKEPLHFRVQVTVDGSRSTASGREVAQIKSQNLCSEQELMELRTLLEWYDQMQNENLPTGKRYTIDELVVRCQSELMLLMRFLKNSQRRFQQQQQLASRRPSEWTRRLPPMIKGVGG</sequence>
<reference evidence="10" key="2">
    <citation type="journal article" date="2023" name="Microbiol Resour">
        <title>Decontamination and Annotation of the Draft Genome Sequence of the Oomycete Lagenidium giganteum ARSEF 373.</title>
        <authorList>
            <person name="Morgan W.R."/>
            <person name="Tartar A."/>
        </authorList>
    </citation>
    <scope>NUCLEOTIDE SEQUENCE</scope>
    <source>
        <strain evidence="10">ARSEF 373</strain>
    </source>
</reference>
<keyword evidence="3 8" id="KW-1133">Transmembrane helix</keyword>
<dbReference type="PROSITE" id="PS50297">
    <property type="entry name" value="ANK_REP_REGION"/>
    <property type="match status" value="1"/>
</dbReference>
<feature type="region of interest" description="Disordered" evidence="7">
    <location>
        <begin position="1578"/>
        <end position="1601"/>
    </location>
</feature>
<feature type="compositionally biased region" description="Basic and acidic residues" evidence="7">
    <location>
        <begin position="1402"/>
        <end position="1418"/>
    </location>
</feature>
<dbReference type="CDD" id="cd19757">
    <property type="entry name" value="Bbox1"/>
    <property type="match status" value="1"/>
</dbReference>
<evidence type="ECO:0000313" key="11">
    <source>
        <dbReference type="Proteomes" id="UP001146120"/>
    </source>
</evidence>
<feature type="transmembrane region" description="Helical" evidence="8">
    <location>
        <begin position="1104"/>
        <end position="1123"/>
    </location>
</feature>
<feature type="region of interest" description="Disordered" evidence="7">
    <location>
        <begin position="1374"/>
        <end position="1418"/>
    </location>
</feature>
<evidence type="ECO:0000259" key="9">
    <source>
        <dbReference type="Pfam" id="PF04547"/>
    </source>
</evidence>
<keyword evidence="2 8" id="KW-0812">Transmembrane</keyword>
<gene>
    <name evidence="10" type="ORF">N0F65_009898</name>
</gene>
<keyword evidence="11" id="KW-1185">Reference proteome</keyword>
<dbReference type="GO" id="GO:0005254">
    <property type="term" value="F:chloride channel activity"/>
    <property type="evidence" value="ECO:0007669"/>
    <property type="project" value="TreeGrafter"/>
</dbReference>
<comment type="caution">
    <text evidence="10">The sequence shown here is derived from an EMBL/GenBank/DDBJ whole genome shotgun (WGS) entry which is preliminary data.</text>
</comment>
<dbReference type="InterPro" id="IPR049452">
    <property type="entry name" value="Anoctamin_TM"/>
</dbReference>
<dbReference type="Proteomes" id="UP001146120">
    <property type="component" value="Unassembled WGS sequence"/>
</dbReference>
<evidence type="ECO:0000256" key="5">
    <source>
        <dbReference type="PROSITE-ProRule" id="PRU00023"/>
    </source>
</evidence>
<feature type="transmembrane region" description="Helical" evidence="8">
    <location>
        <begin position="1187"/>
        <end position="1209"/>
    </location>
</feature>
<evidence type="ECO:0000256" key="6">
    <source>
        <dbReference type="SAM" id="Coils"/>
    </source>
</evidence>